<evidence type="ECO:0000313" key="1">
    <source>
        <dbReference type="EMBL" id="MBC8570537.1"/>
    </source>
</evidence>
<organism evidence="1 2">
    <name type="scientific">Zongyangia hominis</name>
    <dbReference type="NCBI Taxonomy" id="2763677"/>
    <lineage>
        <taxon>Bacteria</taxon>
        <taxon>Bacillati</taxon>
        <taxon>Bacillota</taxon>
        <taxon>Clostridia</taxon>
        <taxon>Eubacteriales</taxon>
        <taxon>Oscillospiraceae</taxon>
        <taxon>Zongyangia</taxon>
    </lineage>
</organism>
<dbReference type="RefSeq" id="WP_262397638.1">
    <property type="nucleotide sequence ID" value="NZ_JACRTC010000004.1"/>
</dbReference>
<keyword evidence="2" id="KW-1185">Reference proteome</keyword>
<dbReference type="EMBL" id="JACRTC010000004">
    <property type="protein sequence ID" value="MBC8570537.1"/>
    <property type="molecule type" value="Genomic_DNA"/>
</dbReference>
<proteinExistence type="predicted"/>
<dbReference type="Proteomes" id="UP000660861">
    <property type="component" value="Unassembled WGS sequence"/>
</dbReference>
<dbReference type="AlphaFoldDB" id="A0A926EF33"/>
<accession>A0A926EF33</accession>
<gene>
    <name evidence="1" type="ORF">H8709_06790</name>
</gene>
<protein>
    <submittedName>
        <fullName evidence="1">Uncharacterized protein</fullName>
    </submittedName>
</protein>
<comment type="caution">
    <text evidence="1">The sequence shown here is derived from an EMBL/GenBank/DDBJ whole genome shotgun (WGS) entry which is preliminary data.</text>
</comment>
<name>A0A926EF33_9FIRM</name>
<evidence type="ECO:0000313" key="2">
    <source>
        <dbReference type="Proteomes" id="UP000660861"/>
    </source>
</evidence>
<sequence>MEIRKEYRWFLDHYGSRIKLGEDSFKAVLLPANRTTMGRREKGDYIPAGQEPREEYIYIGPVEHPLPVDAVVECGGQEFVVRSSMEVLFEDAPLYNRAILMPAEDKPWQ</sequence>
<reference evidence="1" key="1">
    <citation type="submission" date="2020-08" db="EMBL/GenBank/DDBJ databases">
        <title>Genome public.</title>
        <authorList>
            <person name="Liu C."/>
            <person name="Sun Q."/>
        </authorList>
    </citation>
    <scope>NUCLEOTIDE SEQUENCE</scope>
    <source>
        <strain evidence="1">NSJ-54</strain>
    </source>
</reference>